<evidence type="ECO:0000313" key="2">
    <source>
        <dbReference type="Proteomes" id="UP000240568"/>
    </source>
</evidence>
<reference evidence="1 2" key="1">
    <citation type="submission" date="2017-04" db="EMBL/GenBank/DDBJ databases">
        <authorList>
            <person name="Afonso C.L."/>
            <person name="Miller P.J."/>
            <person name="Scott M.A."/>
            <person name="Spackman E."/>
            <person name="Goraichik I."/>
            <person name="Dimitrov K.M."/>
            <person name="Suarez D.L."/>
            <person name="Swayne D.E."/>
        </authorList>
    </citation>
    <scope>NUCLEOTIDE SEQUENCE [LARGE SCALE GENOMIC DNA]</scope>
</reference>
<gene>
    <name evidence="1" type="ORF">Y3_226</name>
</gene>
<dbReference type="EMBL" id="KY984068">
    <property type="protein sequence ID" value="ARW58866.1"/>
    <property type="molecule type" value="Genomic_DNA"/>
</dbReference>
<keyword evidence="2" id="KW-1185">Reference proteome</keyword>
<dbReference type="Proteomes" id="UP000240568">
    <property type="component" value="Segment"/>
</dbReference>
<protein>
    <submittedName>
        <fullName evidence="1">Uncharacterized protein</fullName>
    </submittedName>
</protein>
<accession>A0A2H4IBE2</accession>
<proteinExistence type="predicted"/>
<evidence type="ECO:0000313" key="1">
    <source>
        <dbReference type="EMBL" id="ARW58866.1"/>
    </source>
</evidence>
<name>A0A2H4IBE2_9CAUD</name>
<organism evidence="1 2">
    <name type="scientific">Erwinia phage vB_EamM_Y3</name>
    <dbReference type="NCBI Taxonomy" id="1983553"/>
    <lineage>
        <taxon>Viruses</taxon>
        <taxon>Duplodnaviria</taxon>
        <taxon>Heunggongvirae</taxon>
        <taxon>Uroviricota</taxon>
        <taxon>Caudoviricetes</taxon>
        <taxon>Sasquatchvirus</taxon>
        <taxon>Sasquatchvirus Y3</taxon>
    </lineage>
</organism>
<sequence>MSNTKTSHVKPITLNTYNDRYGDNSVAPMYVVNRTEPRGNVAFTAQNDMGQPVAVVVPATFIPIDLTTQATKESLLKSTHFRRALNMGQLVIIETDSAESYLQNNKLAQSELRKLNKMGHQLDVDLSRGDNEELEDIDLGAGSKKRAIVFEGDNVSSNNFVNAFIQRAAENSEESDDNLEREFLTKGLELPRSELELLRKYITRPAIVELIVQALDDAQ</sequence>